<dbReference type="PANTHER" id="PTHR42912">
    <property type="entry name" value="METHYLTRANSFERASE"/>
    <property type="match status" value="1"/>
</dbReference>
<dbReference type="EMBL" id="UOES01000061">
    <property type="protein sequence ID" value="VAW26075.1"/>
    <property type="molecule type" value="Genomic_DNA"/>
</dbReference>
<dbReference type="InterPro" id="IPR013216">
    <property type="entry name" value="Methyltransf_11"/>
</dbReference>
<dbReference type="InterPro" id="IPR050508">
    <property type="entry name" value="Methyltransf_Superfamily"/>
</dbReference>
<name>A0A3B0U595_9ZZZZ</name>
<gene>
    <name evidence="2" type="ORF">MNBD_BACTEROID06-665</name>
</gene>
<organism evidence="2">
    <name type="scientific">hydrothermal vent metagenome</name>
    <dbReference type="NCBI Taxonomy" id="652676"/>
    <lineage>
        <taxon>unclassified sequences</taxon>
        <taxon>metagenomes</taxon>
        <taxon>ecological metagenomes</taxon>
    </lineage>
</organism>
<dbReference type="Gene3D" id="3.40.50.150">
    <property type="entry name" value="Vaccinia Virus protein VP39"/>
    <property type="match status" value="1"/>
</dbReference>
<accession>A0A3B0U595</accession>
<reference evidence="2" key="1">
    <citation type="submission" date="2018-06" db="EMBL/GenBank/DDBJ databases">
        <authorList>
            <person name="Zhirakovskaya E."/>
        </authorList>
    </citation>
    <scope>NUCLEOTIDE SEQUENCE</scope>
</reference>
<dbReference type="SUPFAM" id="SSF53335">
    <property type="entry name" value="S-adenosyl-L-methionine-dependent methyltransferases"/>
    <property type="match status" value="1"/>
</dbReference>
<feature type="domain" description="Methyltransferase type 11" evidence="1">
    <location>
        <begin position="39"/>
        <end position="130"/>
    </location>
</feature>
<dbReference type="GO" id="GO:0008757">
    <property type="term" value="F:S-adenosylmethionine-dependent methyltransferase activity"/>
    <property type="evidence" value="ECO:0007669"/>
    <property type="project" value="InterPro"/>
</dbReference>
<evidence type="ECO:0000313" key="2">
    <source>
        <dbReference type="EMBL" id="VAW26075.1"/>
    </source>
</evidence>
<sequence length="256" mass="29062">MSVYTTEIASDELVSDNPIHQRLFKAYYVAAKLVKGDLLEIGCGEGRGVELLAPKATTYTAVDKIEEVVDDLSLKFPEADFIQAKIPPLPFKDNSFDSVVSFQVIEHIKEDAAYLKEINRILKPGGKAYISTPNIKLTLSRNPWHIREYTAEKLTSICNKYFSKVEMKGIAGNEKVMEYHDQNRASVNKIMKYDIFNLQYHLPAVLLRFPYEILNRRNRNKLQASDDSLVATIHHSDYVLSNDADSSLDLFAVLTK</sequence>
<evidence type="ECO:0000259" key="1">
    <source>
        <dbReference type="Pfam" id="PF08241"/>
    </source>
</evidence>
<dbReference type="InterPro" id="IPR029063">
    <property type="entry name" value="SAM-dependent_MTases_sf"/>
</dbReference>
<dbReference type="AlphaFoldDB" id="A0A3B0U595"/>
<dbReference type="CDD" id="cd02440">
    <property type="entry name" value="AdoMet_MTases"/>
    <property type="match status" value="1"/>
</dbReference>
<proteinExistence type="predicted"/>
<dbReference type="Pfam" id="PF08241">
    <property type="entry name" value="Methyltransf_11"/>
    <property type="match status" value="1"/>
</dbReference>
<protein>
    <recommendedName>
        <fullName evidence="1">Methyltransferase type 11 domain-containing protein</fullName>
    </recommendedName>
</protein>